<dbReference type="AlphaFoldDB" id="X1M9D5"/>
<protein>
    <submittedName>
        <fullName evidence="2">Uncharacterized protein</fullName>
    </submittedName>
</protein>
<evidence type="ECO:0000256" key="1">
    <source>
        <dbReference type="SAM" id="MobiDB-lite"/>
    </source>
</evidence>
<gene>
    <name evidence="2" type="ORF">S06H3_18396</name>
</gene>
<proteinExistence type="predicted"/>
<feature type="non-terminal residue" evidence="2">
    <location>
        <position position="50"/>
    </location>
</feature>
<accession>X1M9D5</accession>
<comment type="caution">
    <text evidence="2">The sequence shown here is derived from an EMBL/GenBank/DDBJ whole genome shotgun (WGS) entry which is preliminary data.</text>
</comment>
<sequence length="50" mass="5600">MGDFEDGFFGEGLADNLHPNREPIGEAGRYGNSRQSRNIYRQGALKTDLE</sequence>
<organism evidence="2">
    <name type="scientific">marine sediment metagenome</name>
    <dbReference type="NCBI Taxonomy" id="412755"/>
    <lineage>
        <taxon>unclassified sequences</taxon>
        <taxon>metagenomes</taxon>
        <taxon>ecological metagenomes</taxon>
    </lineage>
</organism>
<name>X1M9D5_9ZZZZ</name>
<reference evidence="2" key="1">
    <citation type="journal article" date="2014" name="Front. Microbiol.">
        <title>High frequency of phylogenetically diverse reductive dehalogenase-homologous genes in deep subseafloor sedimentary metagenomes.</title>
        <authorList>
            <person name="Kawai M."/>
            <person name="Futagami T."/>
            <person name="Toyoda A."/>
            <person name="Takaki Y."/>
            <person name="Nishi S."/>
            <person name="Hori S."/>
            <person name="Arai W."/>
            <person name="Tsubouchi T."/>
            <person name="Morono Y."/>
            <person name="Uchiyama I."/>
            <person name="Ito T."/>
            <person name="Fujiyama A."/>
            <person name="Inagaki F."/>
            <person name="Takami H."/>
        </authorList>
    </citation>
    <scope>NUCLEOTIDE SEQUENCE</scope>
    <source>
        <strain evidence="2">Expedition CK06-06</strain>
    </source>
</reference>
<evidence type="ECO:0000313" key="2">
    <source>
        <dbReference type="EMBL" id="GAI14711.1"/>
    </source>
</evidence>
<dbReference type="EMBL" id="BARV01009299">
    <property type="protein sequence ID" value="GAI14711.1"/>
    <property type="molecule type" value="Genomic_DNA"/>
</dbReference>
<feature type="region of interest" description="Disordered" evidence="1">
    <location>
        <begin position="1"/>
        <end position="50"/>
    </location>
</feature>